<name>A0ABM8P958_9BURK</name>
<dbReference type="PANTHER" id="PTHR10491">
    <property type="entry name" value="DTDP-4-DEHYDRORHAMNOSE REDUCTASE"/>
    <property type="match status" value="1"/>
</dbReference>
<dbReference type="CDD" id="cd05254">
    <property type="entry name" value="dTDP_HR_like_SDR_e"/>
    <property type="match status" value="1"/>
</dbReference>
<keyword evidence="6" id="KW-0521">NADP</keyword>
<dbReference type="Proteomes" id="UP000656319">
    <property type="component" value="Unassembled WGS sequence"/>
</dbReference>
<comment type="catalytic activity">
    <reaction evidence="5 6">
        <text>dTDP-beta-L-rhamnose + NADP(+) = dTDP-4-dehydro-beta-L-rhamnose + NADPH + H(+)</text>
        <dbReference type="Rhea" id="RHEA:21796"/>
        <dbReference type="ChEBI" id="CHEBI:15378"/>
        <dbReference type="ChEBI" id="CHEBI:57510"/>
        <dbReference type="ChEBI" id="CHEBI:57783"/>
        <dbReference type="ChEBI" id="CHEBI:58349"/>
        <dbReference type="ChEBI" id="CHEBI:62830"/>
        <dbReference type="EC" id="1.1.1.133"/>
    </reaction>
</comment>
<keyword evidence="9" id="KW-1185">Reference proteome</keyword>
<evidence type="ECO:0000256" key="2">
    <source>
        <dbReference type="ARBA" id="ARBA00010944"/>
    </source>
</evidence>
<dbReference type="EC" id="1.1.1.133" evidence="3 6"/>
<evidence type="ECO:0000259" key="7">
    <source>
        <dbReference type="Pfam" id="PF04321"/>
    </source>
</evidence>
<keyword evidence="6" id="KW-0560">Oxidoreductase</keyword>
<evidence type="ECO:0000313" key="9">
    <source>
        <dbReference type="Proteomes" id="UP000656319"/>
    </source>
</evidence>
<dbReference type="EMBL" id="CAJHCQ010000027">
    <property type="protein sequence ID" value="CAD6559626.1"/>
    <property type="molecule type" value="Genomic_DNA"/>
</dbReference>
<dbReference type="InterPro" id="IPR036291">
    <property type="entry name" value="NAD(P)-bd_dom_sf"/>
</dbReference>
<dbReference type="InterPro" id="IPR005913">
    <property type="entry name" value="dTDP_dehydrorham_reduct"/>
</dbReference>
<sequence>MPIVLVAGASGMLGYTLLRHLPANGDFEVHGTLRGAALPGGYPTPPGVRLHTGIDATDPQGLFALIERLKPDVVINCIGLIKQLEQAHRPAAAIAINALFPHQLAAQCSLSGSRLIHISTDCVFAGTQGSYRESDSCDADDLYGRTKRLGEVDYDGHLTLRTSLIGHELTSRVSLVDWFLSQTGMVRGFTSAIFSGLPTVEVARVLKMFILPRRDLQGLFHLSVNAIDKDRLLRLVAEAYGHDVPIMQTDTPKIDRSLDSTRLRDISGYRPPVWETLVADMHEDYLQGYADFRQPLRSTNETA</sequence>
<reference evidence="8 9" key="1">
    <citation type="submission" date="2020-10" db="EMBL/GenBank/DDBJ databases">
        <authorList>
            <person name="Peeters C."/>
        </authorList>
    </citation>
    <scope>NUCLEOTIDE SEQUENCE [LARGE SCALE GENOMIC DNA]</scope>
    <source>
        <strain evidence="8 9">LMG 27952</strain>
    </source>
</reference>
<evidence type="ECO:0000256" key="4">
    <source>
        <dbReference type="ARBA" id="ARBA00017099"/>
    </source>
</evidence>
<comment type="pathway">
    <text evidence="1 6">Carbohydrate biosynthesis; dTDP-L-rhamnose biosynthesis.</text>
</comment>
<proteinExistence type="inferred from homology"/>
<evidence type="ECO:0000256" key="5">
    <source>
        <dbReference type="ARBA" id="ARBA00048200"/>
    </source>
</evidence>
<comment type="caution">
    <text evidence="8">The sequence shown here is derived from an EMBL/GenBank/DDBJ whole genome shotgun (WGS) entry which is preliminary data.</text>
</comment>
<evidence type="ECO:0000256" key="3">
    <source>
        <dbReference type="ARBA" id="ARBA00012929"/>
    </source>
</evidence>
<dbReference type="Pfam" id="PF04321">
    <property type="entry name" value="RmlD_sub_bind"/>
    <property type="match status" value="1"/>
</dbReference>
<comment type="similarity">
    <text evidence="2 6">Belongs to the dTDP-4-dehydrorhamnose reductase family.</text>
</comment>
<evidence type="ECO:0000256" key="1">
    <source>
        <dbReference type="ARBA" id="ARBA00004781"/>
    </source>
</evidence>
<dbReference type="Gene3D" id="3.40.50.720">
    <property type="entry name" value="NAD(P)-binding Rossmann-like Domain"/>
    <property type="match status" value="1"/>
</dbReference>
<protein>
    <recommendedName>
        <fullName evidence="4 6">dTDP-4-dehydrorhamnose reductase</fullName>
        <ecNumber evidence="3 6">1.1.1.133</ecNumber>
    </recommendedName>
</protein>
<evidence type="ECO:0000313" key="8">
    <source>
        <dbReference type="EMBL" id="CAD6559626.1"/>
    </source>
</evidence>
<accession>A0ABM8P958</accession>
<comment type="function">
    <text evidence="6">Catalyzes the reduction of dTDP-6-deoxy-L-lyxo-4-hexulose to yield dTDP-L-rhamnose.</text>
</comment>
<organism evidence="8 9">
    <name type="scientific">Paraburkholderia hiiakae</name>
    <dbReference type="NCBI Taxonomy" id="1081782"/>
    <lineage>
        <taxon>Bacteria</taxon>
        <taxon>Pseudomonadati</taxon>
        <taxon>Pseudomonadota</taxon>
        <taxon>Betaproteobacteria</taxon>
        <taxon>Burkholderiales</taxon>
        <taxon>Burkholderiaceae</taxon>
        <taxon>Paraburkholderia</taxon>
    </lineage>
</organism>
<dbReference type="SUPFAM" id="SSF51735">
    <property type="entry name" value="NAD(P)-binding Rossmann-fold domains"/>
    <property type="match status" value="1"/>
</dbReference>
<dbReference type="PANTHER" id="PTHR10491:SF4">
    <property type="entry name" value="METHIONINE ADENOSYLTRANSFERASE 2 SUBUNIT BETA"/>
    <property type="match status" value="1"/>
</dbReference>
<evidence type="ECO:0000256" key="6">
    <source>
        <dbReference type="RuleBase" id="RU364082"/>
    </source>
</evidence>
<feature type="domain" description="RmlD-like substrate binding" evidence="7">
    <location>
        <begin position="4"/>
        <end position="165"/>
    </location>
</feature>
<comment type="cofactor">
    <cofactor evidence="6">
        <name>Mg(2+)</name>
        <dbReference type="ChEBI" id="CHEBI:18420"/>
    </cofactor>
    <text evidence="6">Binds 1 Mg(2+) ion per monomer.</text>
</comment>
<dbReference type="InterPro" id="IPR029903">
    <property type="entry name" value="RmlD-like-bd"/>
</dbReference>
<gene>
    <name evidence="8" type="ORF">LMG27952_06924</name>
</gene>
<dbReference type="RefSeq" id="WP_201700363.1">
    <property type="nucleotide sequence ID" value="NZ_CAJHCQ010000027.1"/>
</dbReference>